<gene>
    <name evidence="5" type="ORF">BSOLF_1202</name>
</gene>
<dbReference type="InterPro" id="IPR040170">
    <property type="entry name" value="Cytosol_ACT"/>
</dbReference>
<feature type="domain" description="HotDog ACOT-type" evidence="4">
    <location>
        <begin position="1"/>
        <end position="109"/>
    </location>
</feature>
<dbReference type="GO" id="GO:0006637">
    <property type="term" value="P:acyl-CoA metabolic process"/>
    <property type="evidence" value="ECO:0007669"/>
    <property type="project" value="TreeGrafter"/>
</dbReference>
<evidence type="ECO:0000256" key="2">
    <source>
        <dbReference type="ARBA" id="ARBA00022801"/>
    </source>
</evidence>
<proteinExistence type="inferred from homology"/>
<dbReference type="Proteomes" id="UP000244338">
    <property type="component" value="Unassembled WGS sequence"/>
</dbReference>
<accession>A0A2R6Y4R6</accession>
<evidence type="ECO:0000313" key="5">
    <source>
        <dbReference type="EMBL" id="PTQ57658.1"/>
    </source>
</evidence>
<keyword evidence="2 3" id="KW-0378">Hydrolase</keyword>
<comment type="caution">
    <text evidence="5">The sequence shown here is derived from an EMBL/GenBank/DDBJ whole genome shotgun (WGS) entry which is preliminary data.</text>
</comment>
<name>A0A2R6Y4R6_9BACL</name>
<organism evidence="5 6">
    <name type="scientific">Candidatus Carbonibacillus altaicus</name>
    <dbReference type="NCBI Taxonomy" id="2163959"/>
    <lineage>
        <taxon>Bacteria</taxon>
        <taxon>Bacillati</taxon>
        <taxon>Bacillota</taxon>
        <taxon>Bacilli</taxon>
        <taxon>Bacillales</taxon>
        <taxon>Candidatus Carbonibacillus</taxon>
    </lineage>
</organism>
<dbReference type="GO" id="GO:0009062">
    <property type="term" value="P:fatty acid catabolic process"/>
    <property type="evidence" value="ECO:0007669"/>
    <property type="project" value="TreeGrafter"/>
</dbReference>
<dbReference type="EMBL" id="PEBX01000004">
    <property type="protein sequence ID" value="PTQ57658.1"/>
    <property type="molecule type" value="Genomic_DNA"/>
</dbReference>
<dbReference type="SUPFAM" id="SSF54637">
    <property type="entry name" value="Thioesterase/thiol ester dehydrase-isomerase"/>
    <property type="match status" value="1"/>
</dbReference>
<dbReference type="Pfam" id="PF03061">
    <property type="entry name" value="4HBT"/>
    <property type="match status" value="1"/>
</dbReference>
<dbReference type="Gene3D" id="3.10.129.10">
    <property type="entry name" value="Hotdog Thioesterase"/>
    <property type="match status" value="1"/>
</dbReference>
<evidence type="ECO:0000256" key="1">
    <source>
        <dbReference type="ARBA" id="ARBA00010458"/>
    </source>
</evidence>
<dbReference type="GO" id="GO:0005829">
    <property type="term" value="C:cytosol"/>
    <property type="evidence" value="ECO:0007669"/>
    <property type="project" value="TreeGrafter"/>
</dbReference>
<dbReference type="PANTHER" id="PTHR11049:SF24">
    <property type="entry name" value="CYTOSOLIC ACYL COENZYME A THIOESTER HYDROLASE"/>
    <property type="match status" value="1"/>
</dbReference>
<evidence type="ECO:0000256" key="3">
    <source>
        <dbReference type="PROSITE-ProRule" id="PRU01106"/>
    </source>
</evidence>
<comment type="similarity">
    <text evidence="1">Belongs to the acyl coenzyme A hydrolase family.</text>
</comment>
<dbReference type="CDD" id="cd03442">
    <property type="entry name" value="BFIT_BACH"/>
    <property type="match status" value="1"/>
</dbReference>
<dbReference type="InterPro" id="IPR033120">
    <property type="entry name" value="HOTDOG_ACOT"/>
</dbReference>
<evidence type="ECO:0000313" key="6">
    <source>
        <dbReference type="Proteomes" id="UP000244338"/>
    </source>
</evidence>
<dbReference type="GO" id="GO:0052816">
    <property type="term" value="F:long-chain fatty acyl-CoA hydrolase activity"/>
    <property type="evidence" value="ECO:0007669"/>
    <property type="project" value="TreeGrafter"/>
</dbReference>
<dbReference type="PANTHER" id="PTHR11049">
    <property type="entry name" value="ACYL COENZYME A THIOESTER HYDROLASE"/>
    <property type="match status" value="1"/>
</dbReference>
<reference evidence="6" key="1">
    <citation type="journal article" date="2018" name="Sci. Rep.">
        <title>Lignite coal burning seam in the remote Altai Mountains harbors a hydrogen-driven thermophilic microbial community.</title>
        <authorList>
            <person name="Kadnikov V.V."/>
            <person name="Mardanov A.V."/>
            <person name="Ivasenko D.A."/>
            <person name="Antsiferov D.V."/>
            <person name="Beletsky A.V."/>
            <person name="Karnachuk O.V."/>
            <person name="Ravin N.V."/>
        </authorList>
    </citation>
    <scope>NUCLEOTIDE SEQUENCE [LARGE SCALE GENOMIC DNA]</scope>
</reference>
<dbReference type="AlphaFoldDB" id="A0A2R6Y4R6"/>
<protein>
    <submittedName>
        <fullName evidence="5">Acyl-CoA hydrolase</fullName>
    </submittedName>
</protein>
<dbReference type="InterPro" id="IPR029069">
    <property type="entry name" value="HotDog_dom_sf"/>
</dbReference>
<evidence type="ECO:0000259" key="4">
    <source>
        <dbReference type="PROSITE" id="PS51770"/>
    </source>
</evidence>
<dbReference type="PROSITE" id="PS51770">
    <property type="entry name" value="HOTDOG_ACOT"/>
    <property type="match status" value="1"/>
</dbReference>
<dbReference type="InterPro" id="IPR006683">
    <property type="entry name" value="Thioestr_dom"/>
</dbReference>
<sequence length="158" mass="17876">MIKTALVLPNDTNNHHTLFGGKLMAHIDDVAAISAMRHCHEQVVTASTDSIDFLRPINQNEAVILESFVTWTGTSSMEVFIKVFAEDLLSGERQIAATAFSTFVALDKNFKPVRVPPVYPETDEEKALFESAPERVRERQRRRIESRKMAELIETMSK</sequence>